<dbReference type="EMBL" id="JBHSJB010000007">
    <property type="protein sequence ID" value="MFC5053872.1"/>
    <property type="molecule type" value="Genomic_DNA"/>
</dbReference>
<accession>A0ABV9XWR2</accession>
<evidence type="ECO:0000313" key="2">
    <source>
        <dbReference type="Proteomes" id="UP001595833"/>
    </source>
</evidence>
<proteinExistence type="predicted"/>
<evidence type="ECO:0000313" key="1">
    <source>
        <dbReference type="EMBL" id="MFC5053872.1"/>
    </source>
</evidence>
<comment type="caution">
    <text evidence="1">The sequence shown here is derived from an EMBL/GenBank/DDBJ whole genome shotgun (WGS) entry which is preliminary data.</text>
</comment>
<sequence>MQIWTEHPARTDVDAVVRRYFDLLRAGEVAEAEQLVVGSSSRHVLKALWKGSVGRSAGADDTPPSFAAEDEQDLSWLRELDLGDFTGDHAGDRVHVEITYRAEVIEVALSFWVKPTDAGWVVAGPATLW</sequence>
<dbReference type="RefSeq" id="WP_344036745.1">
    <property type="nucleotide sequence ID" value="NZ_BAAAKE010000005.1"/>
</dbReference>
<organism evidence="1 2">
    <name type="scientific">Saccharothrix xinjiangensis</name>
    <dbReference type="NCBI Taxonomy" id="204798"/>
    <lineage>
        <taxon>Bacteria</taxon>
        <taxon>Bacillati</taxon>
        <taxon>Actinomycetota</taxon>
        <taxon>Actinomycetes</taxon>
        <taxon>Pseudonocardiales</taxon>
        <taxon>Pseudonocardiaceae</taxon>
        <taxon>Saccharothrix</taxon>
    </lineage>
</organism>
<evidence type="ECO:0008006" key="3">
    <source>
        <dbReference type="Google" id="ProtNLM"/>
    </source>
</evidence>
<gene>
    <name evidence="1" type="ORF">ACFPFM_08890</name>
</gene>
<dbReference type="Proteomes" id="UP001595833">
    <property type="component" value="Unassembled WGS sequence"/>
</dbReference>
<reference evidence="2" key="1">
    <citation type="journal article" date="2019" name="Int. J. Syst. Evol. Microbiol.">
        <title>The Global Catalogue of Microorganisms (GCM) 10K type strain sequencing project: providing services to taxonomists for standard genome sequencing and annotation.</title>
        <authorList>
            <consortium name="The Broad Institute Genomics Platform"/>
            <consortium name="The Broad Institute Genome Sequencing Center for Infectious Disease"/>
            <person name="Wu L."/>
            <person name="Ma J."/>
        </authorList>
    </citation>
    <scope>NUCLEOTIDE SEQUENCE [LARGE SCALE GENOMIC DNA]</scope>
    <source>
        <strain evidence="2">KCTC 12848</strain>
    </source>
</reference>
<keyword evidence="2" id="KW-1185">Reference proteome</keyword>
<name>A0ABV9XWR2_9PSEU</name>
<protein>
    <recommendedName>
        <fullName evidence="3">Lumazine-binding protein</fullName>
    </recommendedName>
</protein>